<dbReference type="CDD" id="cd08946">
    <property type="entry name" value="SDR_e"/>
    <property type="match status" value="1"/>
</dbReference>
<dbReference type="AlphaFoldDB" id="A0A2H0BLD1"/>
<protein>
    <submittedName>
        <fullName evidence="2">NAD-dependent dehydratase</fullName>
    </submittedName>
</protein>
<feature type="domain" description="NAD-dependent epimerase/dehydratase" evidence="1">
    <location>
        <begin position="11"/>
        <end position="234"/>
    </location>
</feature>
<dbReference type="InterPro" id="IPR036291">
    <property type="entry name" value="NAD(P)-bd_dom_sf"/>
</dbReference>
<evidence type="ECO:0000259" key="1">
    <source>
        <dbReference type="Pfam" id="PF01370"/>
    </source>
</evidence>
<name>A0A2H0BLD1_9BACT</name>
<dbReference type="PANTHER" id="PTHR43245:SF23">
    <property type="entry name" value="NAD(P)-BINDING DOMAIN-CONTAINING PROTEIN"/>
    <property type="match status" value="1"/>
</dbReference>
<dbReference type="Pfam" id="PF01370">
    <property type="entry name" value="Epimerase"/>
    <property type="match status" value="1"/>
</dbReference>
<accession>A0A2H0BLD1</accession>
<dbReference type="EMBL" id="PCSX01000001">
    <property type="protein sequence ID" value="PIP58485.1"/>
    <property type="molecule type" value="Genomic_DNA"/>
</dbReference>
<dbReference type="InterPro" id="IPR050177">
    <property type="entry name" value="Lipid_A_modif_metabolic_enz"/>
</dbReference>
<dbReference type="Gene3D" id="3.40.50.720">
    <property type="entry name" value="NAD(P)-binding Rossmann-like Domain"/>
    <property type="match status" value="1"/>
</dbReference>
<dbReference type="SUPFAM" id="SSF51735">
    <property type="entry name" value="NAD(P)-binding Rossmann-fold domains"/>
    <property type="match status" value="1"/>
</dbReference>
<evidence type="ECO:0000313" key="2">
    <source>
        <dbReference type="EMBL" id="PIP58485.1"/>
    </source>
</evidence>
<proteinExistence type="predicted"/>
<organism evidence="2 3">
    <name type="scientific">Candidatus Vogelbacteria bacterium CG22_combo_CG10-13_8_21_14_all_37_9</name>
    <dbReference type="NCBI Taxonomy" id="1975046"/>
    <lineage>
        <taxon>Bacteria</taxon>
        <taxon>Candidatus Vogeliibacteriota</taxon>
    </lineage>
</organism>
<evidence type="ECO:0000313" key="3">
    <source>
        <dbReference type="Proteomes" id="UP000229334"/>
    </source>
</evidence>
<gene>
    <name evidence="2" type="ORF">COX02_00020</name>
</gene>
<sequence>MTQSKRKKKKILVVGGAGYVGGSVTDILATQSDKYEFRVYDNLMYEDLYRKPVNFVYGDILDRTKLKKQLAWADAVIWLAAIVGDGACQLNENLTRQTNQQAISWLARNFSGRIVFTSTCSVYGAQHDLLLTEDSLVKPLSLYAETKHQAEHLLKNKDAVIFRLGTLFGVSDLFSRIRMDLVVNALTARACLGGTLNIFGGDQYRPLLHVKDAAACLVKALDFKKQTGSEIFNISKTNIKIIDLAKQIKRSFLKTKINLTEMSFEDARNYQVNCQKAKKYFKFQPKYSIKNGIEEVADLVLNNRVKDFTNPRYSNQIFLKDILNKK</sequence>
<comment type="caution">
    <text evidence="2">The sequence shown here is derived from an EMBL/GenBank/DDBJ whole genome shotgun (WGS) entry which is preliminary data.</text>
</comment>
<reference evidence="2 3" key="1">
    <citation type="submission" date="2017-09" db="EMBL/GenBank/DDBJ databases">
        <title>Depth-based differentiation of microbial function through sediment-hosted aquifers and enrichment of novel symbionts in the deep terrestrial subsurface.</title>
        <authorList>
            <person name="Probst A.J."/>
            <person name="Ladd B."/>
            <person name="Jarett J.K."/>
            <person name="Geller-Mcgrath D.E."/>
            <person name="Sieber C.M."/>
            <person name="Emerson J.B."/>
            <person name="Anantharaman K."/>
            <person name="Thomas B.C."/>
            <person name="Malmstrom R."/>
            <person name="Stieglmeier M."/>
            <person name="Klingl A."/>
            <person name="Woyke T."/>
            <person name="Ryan C.M."/>
            <person name="Banfield J.F."/>
        </authorList>
    </citation>
    <scope>NUCLEOTIDE SEQUENCE [LARGE SCALE GENOMIC DNA]</scope>
    <source>
        <strain evidence="2">CG22_combo_CG10-13_8_21_14_all_37_9</strain>
    </source>
</reference>
<dbReference type="InterPro" id="IPR001509">
    <property type="entry name" value="Epimerase_deHydtase"/>
</dbReference>
<dbReference type="Proteomes" id="UP000229334">
    <property type="component" value="Unassembled WGS sequence"/>
</dbReference>
<dbReference type="PANTHER" id="PTHR43245">
    <property type="entry name" value="BIFUNCTIONAL POLYMYXIN RESISTANCE PROTEIN ARNA"/>
    <property type="match status" value="1"/>
</dbReference>